<dbReference type="SMART" id="SM00368">
    <property type="entry name" value="LRR_RI"/>
    <property type="match status" value="8"/>
</dbReference>
<gene>
    <name evidence="1" type="ORF">CGI_10017082</name>
</gene>
<dbReference type="AlphaFoldDB" id="K1RUX3"/>
<accession>K1RUX3</accession>
<dbReference type="PROSITE" id="PS50222">
    <property type="entry name" value="EF_HAND_2"/>
    <property type="match status" value="1"/>
</dbReference>
<name>K1RUX3_MAGGI</name>
<dbReference type="Gene3D" id="1.10.238.10">
    <property type="entry name" value="EF-hand"/>
    <property type="match status" value="1"/>
</dbReference>
<dbReference type="PANTHER" id="PTHR24114">
    <property type="entry name" value="LEUCINE RICH REPEAT FAMILY PROTEIN"/>
    <property type="match status" value="1"/>
</dbReference>
<dbReference type="Pfam" id="PF13516">
    <property type="entry name" value="LRR_6"/>
    <property type="match status" value="6"/>
</dbReference>
<dbReference type="InterPro" id="IPR002048">
    <property type="entry name" value="EF_hand_dom"/>
</dbReference>
<proteinExistence type="predicted"/>
<dbReference type="InterPro" id="IPR052394">
    <property type="entry name" value="LRR-containing"/>
</dbReference>
<sequence>MQSESVIQTKQEKDEFDVTGRNQYLSVCRTLGVVPSSYFLRHMQDSVLSLRHHGIGSLGAKAISFPLMNNTAVIHLDLQDNWLEGEGGESIARMLKENCYITDLDISENRLGGKGAKSLCNMLTTNTTLKNINLSGNLFSDHHAGYFLEAFSENSRLKYVNLSHNEFSDNAAIVLGQAIAENETIEELDLSWNFFRRGNTLKLCEGISSNCRLKEINLAMNGFGDEGALAVAELLKRSTTLYVLDISYNRISQIGATAIGKALDQNDALRTLRIGHNPLGVAGAKEILQGVGYENCVITLLDLSGVEVDKEFREIKQSLEETKEVNVIHGVVLSDYVIKVKPKKEKEHMFGAPVAELDSTNILQTIKQYSQEKDAALGDVFVGMDKKKLGSVTIQEFIQGLQNSGIEVQESQMPKLVDLLDAIAPENLINYRFVCAEQVRGSKKNPIMILMMSE</sequence>
<dbReference type="Gene3D" id="3.80.10.10">
    <property type="entry name" value="Ribonuclease Inhibitor"/>
    <property type="match status" value="3"/>
</dbReference>
<dbReference type="EMBL" id="JH817779">
    <property type="protein sequence ID" value="EKC38526.1"/>
    <property type="molecule type" value="Genomic_DNA"/>
</dbReference>
<dbReference type="InterPro" id="IPR032675">
    <property type="entry name" value="LRR_dom_sf"/>
</dbReference>
<organism evidence="1">
    <name type="scientific">Magallana gigas</name>
    <name type="common">Pacific oyster</name>
    <name type="synonym">Crassostrea gigas</name>
    <dbReference type="NCBI Taxonomy" id="29159"/>
    <lineage>
        <taxon>Eukaryota</taxon>
        <taxon>Metazoa</taxon>
        <taxon>Spiralia</taxon>
        <taxon>Lophotrochozoa</taxon>
        <taxon>Mollusca</taxon>
        <taxon>Bivalvia</taxon>
        <taxon>Autobranchia</taxon>
        <taxon>Pteriomorphia</taxon>
        <taxon>Ostreida</taxon>
        <taxon>Ostreoidea</taxon>
        <taxon>Ostreidae</taxon>
        <taxon>Magallana</taxon>
    </lineage>
</organism>
<dbReference type="PANTHER" id="PTHR24114:SF50">
    <property type="entry name" value="RNI-LIKE PROTEIN"/>
    <property type="match status" value="1"/>
</dbReference>
<dbReference type="HOGENOM" id="CLU_017147_3_2_1"/>
<dbReference type="GO" id="GO:0005509">
    <property type="term" value="F:calcium ion binding"/>
    <property type="evidence" value="ECO:0007669"/>
    <property type="project" value="InterPro"/>
</dbReference>
<protein>
    <submittedName>
        <fullName evidence="1">Uncharacterized protein</fullName>
    </submittedName>
</protein>
<dbReference type="InterPro" id="IPR001611">
    <property type="entry name" value="Leu-rich_rpt"/>
</dbReference>
<dbReference type="SUPFAM" id="SSF47473">
    <property type="entry name" value="EF-hand"/>
    <property type="match status" value="1"/>
</dbReference>
<dbReference type="SUPFAM" id="SSF52047">
    <property type="entry name" value="RNI-like"/>
    <property type="match status" value="1"/>
</dbReference>
<dbReference type="InterPro" id="IPR011992">
    <property type="entry name" value="EF-hand-dom_pair"/>
</dbReference>
<evidence type="ECO:0000313" key="1">
    <source>
        <dbReference type="EMBL" id="EKC38526.1"/>
    </source>
</evidence>
<reference evidence="1" key="1">
    <citation type="journal article" date="2012" name="Nature">
        <title>The oyster genome reveals stress adaptation and complexity of shell formation.</title>
        <authorList>
            <person name="Zhang G."/>
            <person name="Fang X."/>
            <person name="Guo X."/>
            <person name="Li L."/>
            <person name="Luo R."/>
            <person name="Xu F."/>
            <person name="Yang P."/>
            <person name="Zhang L."/>
            <person name="Wang X."/>
            <person name="Qi H."/>
            <person name="Xiong Z."/>
            <person name="Que H."/>
            <person name="Xie Y."/>
            <person name="Holland P.W."/>
            <person name="Paps J."/>
            <person name="Zhu Y."/>
            <person name="Wu F."/>
            <person name="Chen Y."/>
            <person name="Wang J."/>
            <person name="Peng C."/>
            <person name="Meng J."/>
            <person name="Yang L."/>
            <person name="Liu J."/>
            <person name="Wen B."/>
            <person name="Zhang N."/>
            <person name="Huang Z."/>
            <person name="Zhu Q."/>
            <person name="Feng Y."/>
            <person name="Mount A."/>
            <person name="Hedgecock D."/>
            <person name="Xu Z."/>
            <person name="Liu Y."/>
            <person name="Domazet-Loso T."/>
            <person name="Du Y."/>
            <person name="Sun X."/>
            <person name="Zhang S."/>
            <person name="Liu B."/>
            <person name="Cheng P."/>
            <person name="Jiang X."/>
            <person name="Li J."/>
            <person name="Fan D."/>
            <person name="Wang W."/>
            <person name="Fu W."/>
            <person name="Wang T."/>
            <person name="Wang B."/>
            <person name="Zhang J."/>
            <person name="Peng Z."/>
            <person name="Li Y."/>
            <person name="Li N."/>
            <person name="Wang J."/>
            <person name="Chen M."/>
            <person name="He Y."/>
            <person name="Tan F."/>
            <person name="Song X."/>
            <person name="Zheng Q."/>
            <person name="Huang R."/>
            <person name="Yang H."/>
            <person name="Du X."/>
            <person name="Chen L."/>
            <person name="Yang M."/>
            <person name="Gaffney P.M."/>
            <person name="Wang S."/>
            <person name="Luo L."/>
            <person name="She Z."/>
            <person name="Ming Y."/>
            <person name="Huang W."/>
            <person name="Zhang S."/>
            <person name="Huang B."/>
            <person name="Zhang Y."/>
            <person name="Qu T."/>
            <person name="Ni P."/>
            <person name="Miao G."/>
            <person name="Wang J."/>
            <person name="Wang Q."/>
            <person name="Steinberg C.E."/>
            <person name="Wang H."/>
            <person name="Li N."/>
            <person name="Qian L."/>
            <person name="Zhang G."/>
            <person name="Li Y."/>
            <person name="Yang H."/>
            <person name="Liu X."/>
            <person name="Wang J."/>
            <person name="Yin Y."/>
            <person name="Wang J."/>
        </authorList>
    </citation>
    <scope>NUCLEOTIDE SEQUENCE [LARGE SCALE GENOMIC DNA]</scope>
    <source>
        <strain evidence="1">05x7-T-G4-1.051#20</strain>
    </source>
</reference>
<dbReference type="InParanoid" id="K1RUX3"/>